<comment type="caution">
    <text evidence="1">The sequence shown here is derived from an EMBL/GenBank/DDBJ whole genome shotgun (WGS) entry which is preliminary data.</text>
</comment>
<sequence>MLARNCPANIPTAKVAAKIATWKLLGSTLDMTKGPNGHIKLITNHHKDVEMRKILNFLFLKGKKSDDFLADFFSTLVSLILITRIAATARRSAPRNIITRNLFV</sequence>
<organism evidence="1">
    <name type="scientific">marine sediment metagenome</name>
    <dbReference type="NCBI Taxonomy" id="412755"/>
    <lineage>
        <taxon>unclassified sequences</taxon>
        <taxon>metagenomes</taxon>
        <taxon>ecological metagenomes</taxon>
    </lineage>
</organism>
<name>X1D110_9ZZZZ</name>
<dbReference type="EMBL" id="BART01019996">
    <property type="protein sequence ID" value="GAG98802.1"/>
    <property type="molecule type" value="Genomic_DNA"/>
</dbReference>
<accession>X1D110</accession>
<proteinExistence type="predicted"/>
<protein>
    <submittedName>
        <fullName evidence="1">Uncharacterized protein</fullName>
    </submittedName>
</protein>
<gene>
    <name evidence="1" type="ORF">S01H4_37256</name>
</gene>
<dbReference type="AlphaFoldDB" id="X1D110"/>
<evidence type="ECO:0000313" key="1">
    <source>
        <dbReference type="EMBL" id="GAG98802.1"/>
    </source>
</evidence>
<reference evidence="1" key="1">
    <citation type="journal article" date="2014" name="Front. Microbiol.">
        <title>High frequency of phylogenetically diverse reductive dehalogenase-homologous genes in deep subseafloor sedimentary metagenomes.</title>
        <authorList>
            <person name="Kawai M."/>
            <person name="Futagami T."/>
            <person name="Toyoda A."/>
            <person name="Takaki Y."/>
            <person name="Nishi S."/>
            <person name="Hori S."/>
            <person name="Arai W."/>
            <person name="Tsubouchi T."/>
            <person name="Morono Y."/>
            <person name="Uchiyama I."/>
            <person name="Ito T."/>
            <person name="Fujiyama A."/>
            <person name="Inagaki F."/>
            <person name="Takami H."/>
        </authorList>
    </citation>
    <scope>NUCLEOTIDE SEQUENCE</scope>
    <source>
        <strain evidence="1">Expedition CK06-06</strain>
    </source>
</reference>